<gene>
    <name evidence="1" type="ORF">DSS3VP1_00102</name>
</gene>
<keyword evidence="2" id="KW-1185">Reference proteome</keyword>
<name>A0A7S5FTH9_9CAUD</name>
<dbReference type="EMBL" id="MN602266">
    <property type="protein sequence ID" value="QGH74670.1"/>
    <property type="molecule type" value="Genomic_DNA"/>
</dbReference>
<proteinExistence type="predicted"/>
<evidence type="ECO:0000313" key="2">
    <source>
        <dbReference type="Proteomes" id="UP000594402"/>
    </source>
</evidence>
<organism evidence="1 2">
    <name type="scientific">Bacteriophage DSS3_VP1</name>
    <dbReference type="NCBI Taxonomy" id="2664196"/>
    <lineage>
        <taxon>Viruses</taxon>
        <taxon>Duplodnaviria</taxon>
        <taxon>Heunggongvirae</taxon>
        <taxon>Uroviricota</taxon>
        <taxon>Caudoviricetes</taxon>
        <taxon>Naomviridae</taxon>
        <taxon>Noahvirus</taxon>
        <taxon>Noahvirus arc</taxon>
    </lineage>
</organism>
<reference evidence="1 2" key="1">
    <citation type="submission" date="2019-10" db="EMBL/GenBank/DDBJ databases">
        <title>Isolation and characterisation of a new family of globally distributed lytic roseophage, the Naomivirus.</title>
        <authorList>
            <person name="Rihtman B."/>
            <person name="Puxty R.J."/>
            <person name="Hapeshi A."/>
            <person name="Zhan Y."/>
            <person name="Michinevski S."/>
            <person name="Waterfield N.R."/>
            <person name="Chen F."/>
            <person name="Millard A.D."/>
            <person name="Scanlan D.J."/>
            <person name="Chen Y."/>
        </authorList>
    </citation>
    <scope>NUCLEOTIDE SEQUENCE [LARGE SCALE GENOMIC DNA]</scope>
</reference>
<sequence>MLFEDWWETVKEEIKDNCDNRMDEYDAEYWLQKAFEAGEKNAKQNNR</sequence>
<dbReference type="Proteomes" id="UP000594402">
    <property type="component" value="Segment"/>
</dbReference>
<evidence type="ECO:0000313" key="1">
    <source>
        <dbReference type="EMBL" id="QGH74670.1"/>
    </source>
</evidence>
<accession>A0A7S5FTH9</accession>
<protein>
    <submittedName>
        <fullName evidence="1">Uncharacterized protein</fullName>
    </submittedName>
</protein>